<accession>A0A8J4AEG9</accession>
<dbReference type="AlphaFoldDB" id="A0A8J4AEG9"/>
<dbReference type="CDD" id="cd03443">
    <property type="entry name" value="PaaI_thioesterase"/>
    <property type="match status" value="1"/>
</dbReference>
<evidence type="ECO:0000256" key="2">
    <source>
        <dbReference type="ARBA" id="ARBA00035880"/>
    </source>
</evidence>
<comment type="similarity">
    <text evidence="4">Belongs to the YigI thioesterase family.</text>
</comment>
<dbReference type="PANTHER" id="PTHR43240:SF20">
    <property type="entry name" value="MEDIUM_LONG-CHAIN ACYL-COA THIOESTERASE YIGI"/>
    <property type="match status" value="1"/>
</dbReference>
<dbReference type="InterPro" id="IPR003736">
    <property type="entry name" value="PAAI_dom"/>
</dbReference>
<evidence type="ECO:0000256" key="5">
    <source>
        <dbReference type="ARBA" id="ARBA00038894"/>
    </source>
</evidence>
<gene>
    <name evidence="9" type="ORF">NUM_50750</name>
</gene>
<dbReference type="Pfam" id="PF03061">
    <property type="entry name" value="4HBT"/>
    <property type="match status" value="1"/>
</dbReference>
<dbReference type="PANTHER" id="PTHR43240">
    <property type="entry name" value="1,4-DIHYDROXY-2-NAPHTHOYL-COA THIOESTERASE 1"/>
    <property type="match status" value="1"/>
</dbReference>
<proteinExistence type="inferred from homology"/>
<organism evidence="9 10">
    <name type="scientific">Actinocatenispora comari</name>
    <dbReference type="NCBI Taxonomy" id="2807577"/>
    <lineage>
        <taxon>Bacteria</taxon>
        <taxon>Bacillati</taxon>
        <taxon>Actinomycetota</taxon>
        <taxon>Actinomycetes</taxon>
        <taxon>Micromonosporales</taxon>
        <taxon>Micromonosporaceae</taxon>
        <taxon>Actinocatenispora</taxon>
    </lineage>
</organism>
<evidence type="ECO:0000256" key="1">
    <source>
        <dbReference type="ARBA" id="ARBA00022801"/>
    </source>
</evidence>
<feature type="domain" description="Thioesterase" evidence="8">
    <location>
        <begin position="47"/>
        <end position="118"/>
    </location>
</feature>
<evidence type="ECO:0000256" key="4">
    <source>
        <dbReference type="ARBA" id="ARBA00038381"/>
    </source>
</evidence>
<comment type="catalytic activity">
    <reaction evidence="2">
        <text>a fatty acyl-CoA + H2O = a fatty acid + CoA + H(+)</text>
        <dbReference type="Rhea" id="RHEA:16781"/>
        <dbReference type="ChEBI" id="CHEBI:15377"/>
        <dbReference type="ChEBI" id="CHEBI:15378"/>
        <dbReference type="ChEBI" id="CHEBI:28868"/>
        <dbReference type="ChEBI" id="CHEBI:57287"/>
        <dbReference type="ChEBI" id="CHEBI:77636"/>
        <dbReference type="EC" id="3.1.2.20"/>
    </reaction>
</comment>
<evidence type="ECO:0000256" key="6">
    <source>
        <dbReference type="ARBA" id="ARBA00040062"/>
    </source>
</evidence>
<sequence>MTISLDQARAVLAAQPFSRLLGAELIAFAPGMAELRIPLRDDLLQQFGYVHGGVLAYAADNAITFAAGSVLGPAVLTRGLAIDYVRPGTPDVLRAVASVLTHTDRQAVCRVELYTGVGADETLCAAAQGTVNTSRRVG</sequence>
<evidence type="ECO:0000256" key="3">
    <source>
        <dbReference type="ARBA" id="ARBA00036002"/>
    </source>
</evidence>
<dbReference type="SUPFAM" id="SSF54637">
    <property type="entry name" value="Thioesterase/thiol ester dehydrase-isomerase"/>
    <property type="match status" value="1"/>
</dbReference>
<reference evidence="10" key="1">
    <citation type="journal article" date="2021" name="Int. J. Syst. Evol. Microbiol.">
        <title>Actinocatenispora comari sp. nov., an endophytic actinomycete isolated from aerial parts of Comarum salesowianum.</title>
        <authorList>
            <person name="Oyunbileg N."/>
            <person name="Iizaka Y."/>
            <person name="Hamada M."/>
            <person name="Davaapurev B.O."/>
            <person name="Fukumoto A."/>
            <person name="Tsetseg B."/>
            <person name="Kato F."/>
            <person name="Tamura T."/>
            <person name="Batkhuu J."/>
            <person name="Anzai Y."/>
        </authorList>
    </citation>
    <scope>NUCLEOTIDE SEQUENCE [LARGE SCALE GENOMIC DNA]</scope>
    <source>
        <strain evidence="10">NUM-2625</strain>
    </source>
</reference>
<dbReference type="EMBL" id="BOPO01000108">
    <property type="protein sequence ID" value="GIL29821.1"/>
    <property type="molecule type" value="Genomic_DNA"/>
</dbReference>
<dbReference type="EC" id="3.1.2.20" evidence="5"/>
<protein>
    <recommendedName>
        <fullName evidence="6">Medium/long-chain acyl-CoA thioesterase YigI</fullName>
        <ecNumber evidence="5">3.1.2.20</ecNumber>
    </recommendedName>
</protein>
<dbReference type="NCBIfam" id="TIGR00369">
    <property type="entry name" value="unchar_dom_1"/>
    <property type="match status" value="1"/>
</dbReference>
<name>A0A8J4AEG9_9ACTN</name>
<comment type="catalytic activity">
    <reaction evidence="7">
        <text>a medium-chain fatty acyl-CoA + H2O = a medium-chain fatty acid + CoA + H(+)</text>
        <dbReference type="Rhea" id="RHEA:68184"/>
        <dbReference type="ChEBI" id="CHEBI:15377"/>
        <dbReference type="ChEBI" id="CHEBI:15378"/>
        <dbReference type="ChEBI" id="CHEBI:57287"/>
        <dbReference type="ChEBI" id="CHEBI:59558"/>
        <dbReference type="ChEBI" id="CHEBI:90546"/>
    </reaction>
</comment>
<keyword evidence="1" id="KW-0378">Hydrolase</keyword>
<dbReference type="InterPro" id="IPR029069">
    <property type="entry name" value="HotDog_dom_sf"/>
</dbReference>
<keyword evidence="10" id="KW-1185">Reference proteome</keyword>
<dbReference type="GO" id="GO:0047617">
    <property type="term" value="F:fatty acyl-CoA hydrolase activity"/>
    <property type="evidence" value="ECO:0007669"/>
    <property type="project" value="UniProtKB-EC"/>
</dbReference>
<comment type="caution">
    <text evidence="9">The sequence shown here is derived from an EMBL/GenBank/DDBJ whole genome shotgun (WGS) entry which is preliminary data.</text>
</comment>
<evidence type="ECO:0000256" key="7">
    <source>
        <dbReference type="ARBA" id="ARBA00048062"/>
    </source>
</evidence>
<evidence type="ECO:0000313" key="10">
    <source>
        <dbReference type="Proteomes" id="UP000614996"/>
    </source>
</evidence>
<evidence type="ECO:0000313" key="9">
    <source>
        <dbReference type="EMBL" id="GIL29821.1"/>
    </source>
</evidence>
<dbReference type="Gene3D" id="3.10.129.10">
    <property type="entry name" value="Hotdog Thioesterase"/>
    <property type="match status" value="1"/>
</dbReference>
<dbReference type="InterPro" id="IPR006683">
    <property type="entry name" value="Thioestr_dom"/>
</dbReference>
<dbReference type="RefSeq" id="WP_225918854.1">
    <property type="nucleotide sequence ID" value="NZ_BOPO01000108.1"/>
</dbReference>
<evidence type="ECO:0000259" key="8">
    <source>
        <dbReference type="Pfam" id="PF03061"/>
    </source>
</evidence>
<comment type="catalytic activity">
    <reaction evidence="3">
        <text>a long-chain fatty acyl-CoA + H2O = a long-chain fatty acid + CoA + H(+)</text>
        <dbReference type="Rhea" id="RHEA:67680"/>
        <dbReference type="ChEBI" id="CHEBI:15377"/>
        <dbReference type="ChEBI" id="CHEBI:15378"/>
        <dbReference type="ChEBI" id="CHEBI:57287"/>
        <dbReference type="ChEBI" id="CHEBI:57560"/>
        <dbReference type="ChEBI" id="CHEBI:83139"/>
    </reaction>
</comment>
<dbReference type="Proteomes" id="UP000614996">
    <property type="component" value="Unassembled WGS sequence"/>
</dbReference>